<proteinExistence type="predicted"/>
<feature type="region of interest" description="Disordered" evidence="1">
    <location>
        <begin position="29"/>
        <end position="48"/>
    </location>
</feature>
<feature type="region of interest" description="Disordered" evidence="1">
    <location>
        <begin position="133"/>
        <end position="180"/>
    </location>
</feature>
<dbReference type="EMBL" id="RDFA01000005">
    <property type="protein sequence ID" value="RXK47758.1"/>
    <property type="molecule type" value="Genomic_DNA"/>
</dbReference>
<feature type="compositionally biased region" description="Acidic residues" evidence="1">
    <location>
        <begin position="152"/>
        <end position="161"/>
    </location>
</feature>
<protein>
    <submittedName>
        <fullName evidence="2">Uncharacterized protein</fullName>
    </submittedName>
</protein>
<sequence>MSMDQYTSDGDGNVEAIIAAAEDILEQYESPSSSAGDETGEGTTYATRLSPTEQTFVDAVGDTFSTNKATTLRILISLAAAHLLNADSSMEEIQTIENDLATVADQLTALERRMQTVTEISAQLDRIEDRLDGDQQEGTASTEQEQTPAEQTDWDAIDPDEFEHPGEGVDVDLPDPDELE</sequence>
<evidence type="ECO:0000313" key="3">
    <source>
        <dbReference type="Proteomes" id="UP000289691"/>
    </source>
</evidence>
<dbReference type="Proteomes" id="UP000289691">
    <property type="component" value="Unassembled WGS sequence"/>
</dbReference>
<name>A0A498KSS0_9EURY</name>
<evidence type="ECO:0000256" key="1">
    <source>
        <dbReference type="SAM" id="MobiDB-lite"/>
    </source>
</evidence>
<accession>A0A498KSS0</accession>
<gene>
    <name evidence="2" type="ORF">EAF64_13985</name>
</gene>
<dbReference type="RefSeq" id="WP_129069610.1">
    <property type="nucleotide sequence ID" value="NZ_RDFA01000005.1"/>
</dbReference>
<feature type="compositionally biased region" description="Acidic residues" evidence="1">
    <location>
        <begin position="169"/>
        <end position="180"/>
    </location>
</feature>
<comment type="caution">
    <text evidence="2">The sequence shown here is derived from an EMBL/GenBank/DDBJ whole genome shotgun (WGS) entry which is preliminary data.</text>
</comment>
<reference evidence="2 3" key="1">
    <citation type="submission" date="2019-01" db="EMBL/GenBank/DDBJ databases">
        <title>Halorientalis sp. F13-25 a new haloarchaeum isolated from hypersaline water.</title>
        <authorList>
            <person name="Ana D.-V."/>
            <person name="Cristina S.-P."/>
            <person name="Antonio V."/>
        </authorList>
    </citation>
    <scope>NUCLEOTIDE SEQUENCE [LARGE SCALE GENOMIC DNA]</scope>
    <source>
        <strain evidence="2 3">F13-25</strain>
    </source>
</reference>
<keyword evidence="3" id="KW-1185">Reference proteome</keyword>
<evidence type="ECO:0000313" key="2">
    <source>
        <dbReference type="EMBL" id="RXK47758.1"/>
    </source>
</evidence>
<dbReference type="AlphaFoldDB" id="A0A498KSS0"/>
<organism evidence="2 3">
    <name type="scientific">Halorientalis pallida</name>
    <dbReference type="NCBI Taxonomy" id="2479928"/>
    <lineage>
        <taxon>Archaea</taxon>
        <taxon>Methanobacteriati</taxon>
        <taxon>Methanobacteriota</taxon>
        <taxon>Stenosarchaea group</taxon>
        <taxon>Halobacteria</taxon>
        <taxon>Halobacteriales</taxon>
        <taxon>Haloarculaceae</taxon>
        <taxon>Halorientalis</taxon>
    </lineage>
</organism>
<feature type="compositionally biased region" description="Polar residues" evidence="1">
    <location>
        <begin position="136"/>
        <end position="150"/>
    </location>
</feature>